<dbReference type="EMBL" id="CP002869">
    <property type="protein sequence ID" value="AEI43889.1"/>
    <property type="molecule type" value="Genomic_DNA"/>
</dbReference>
<proteinExistence type="predicted"/>
<dbReference type="Proteomes" id="UP000006620">
    <property type="component" value="Chromosome"/>
</dbReference>
<evidence type="ECO:0000313" key="1">
    <source>
        <dbReference type="EMBL" id="AEI43889.1"/>
    </source>
</evidence>
<sequence length="38" mass="4494">MQDTFSFGRPDWMFLLELIPLYVPQGHARLLYLIVGQK</sequence>
<organism evidence="1 2">
    <name type="scientific">Paenibacillus mucilaginosus (strain KNP414)</name>
    <dbReference type="NCBI Taxonomy" id="1036673"/>
    <lineage>
        <taxon>Bacteria</taxon>
        <taxon>Bacillati</taxon>
        <taxon>Bacillota</taxon>
        <taxon>Bacilli</taxon>
        <taxon>Bacillales</taxon>
        <taxon>Paenibacillaceae</taxon>
        <taxon>Paenibacillus</taxon>
    </lineage>
</organism>
<dbReference type="PATRIC" id="fig|1036673.3.peg.4973"/>
<reference evidence="1 2" key="2">
    <citation type="journal article" date="2013" name="Genome Announc.">
        <title>Genome Sequence of Growth-Improving Paenibacillus mucilaginosus Strain KNP414.</title>
        <authorList>
            <person name="Lu J.J."/>
            <person name="Wang J.F."/>
            <person name="Hu X.F."/>
        </authorList>
    </citation>
    <scope>NUCLEOTIDE SEQUENCE [LARGE SCALE GENOMIC DNA]</scope>
    <source>
        <strain evidence="1 2">KNP414</strain>
    </source>
</reference>
<name>F8FG69_PAEMK</name>
<dbReference type="KEGG" id="pms:KNP414_05365"/>
<reference evidence="2" key="1">
    <citation type="submission" date="2011-06" db="EMBL/GenBank/DDBJ databases">
        <title>Complete genome sequence of Paenibacillus mucilaginosus KNP414.</title>
        <authorList>
            <person name="Wang J."/>
            <person name="Hu S."/>
            <person name="Hu X."/>
            <person name="Zhang B."/>
            <person name="Dong D."/>
            <person name="Zhang S."/>
            <person name="Zhao K."/>
            <person name="Wu D."/>
        </authorList>
    </citation>
    <scope>NUCLEOTIDE SEQUENCE [LARGE SCALE GENOMIC DNA]</scope>
    <source>
        <strain evidence="2">KNP414</strain>
    </source>
</reference>
<protein>
    <submittedName>
        <fullName evidence="1">Uncharacterized protein</fullName>
    </submittedName>
</protein>
<gene>
    <name evidence="1" type="ordered locus">KNP414_05365</name>
</gene>
<accession>F8FG69</accession>
<dbReference type="HOGENOM" id="CLU_3330982_0_0_9"/>
<dbReference type="AlphaFoldDB" id="F8FG69"/>
<evidence type="ECO:0000313" key="2">
    <source>
        <dbReference type="Proteomes" id="UP000006620"/>
    </source>
</evidence>